<evidence type="ECO:0000313" key="2">
    <source>
        <dbReference type="EMBL" id="MDM1047671.1"/>
    </source>
</evidence>
<sequence length="186" mass="22362">MTTNFYKKSLVILSIFFLMFTATASSQITDRYGIYFTADDIKEKKINYGFNFSELKDLTLKDDKVILRDRSHKKEFKHTEIWGIRNDGKDYRIHNNQYYRIAYRGHIVIYSVTKKSSKYDQSFEYDEKFFSKDLNTKIFKLNIDNVKAVYNDNKVILNKLKNLPANYSISKWYEECDCFIITKWFE</sequence>
<reference evidence="2" key="1">
    <citation type="submission" date="2020-06" db="EMBL/GenBank/DDBJ databases">
        <authorList>
            <person name="Dong N."/>
        </authorList>
    </citation>
    <scope>NUCLEOTIDE SEQUENCE</scope>
    <source>
        <strain evidence="2">R1692</strain>
    </source>
</reference>
<reference evidence="2" key="2">
    <citation type="journal article" date="2022" name="Sci. Total Environ.">
        <title>Prevalence, transmission, and molecular epidemiology of tet(X)-positive bacteria among humans, animals, and environmental niches in China: An epidemiological, and genomic-based study.</title>
        <authorList>
            <person name="Dong N."/>
            <person name="Zeng Y."/>
            <person name="Cai C."/>
            <person name="Sun C."/>
            <person name="Lu J."/>
            <person name="Liu C."/>
            <person name="Zhou H."/>
            <person name="Sun Q."/>
            <person name="Shu L."/>
            <person name="Wang H."/>
            <person name="Wang Y."/>
            <person name="Wang S."/>
            <person name="Wu C."/>
            <person name="Chan E.W."/>
            <person name="Chen G."/>
            <person name="Shen Z."/>
            <person name="Chen S."/>
            <person name="Zhang R."/>
        </authorList>
    </citation>
    <scope>NUCLEOTIDE SEQUENCE</scope>
    <source>
        <strain evidence="2">R1692</strain>
    </source>
</reference>
<evidence type="ECO:0000256" key="1">
    <source>
        <dbReference type="SAM" id="SignalP"/>
    </source>
</evidence>
<proteinExistence type="predicted"/>
<feature type="signal peptide" evidence="1">
    <location>
        <begin position="1"/>
        <end position="24"/>
    </location>
</feature>
<name>A0ABT7NKJ1_9SPHI</name>
<organism evidence="2 3">
    <name type="scientific">Sphingobacterium hotanense</name>
    <dbReference type="NCBI Taxonomy" id="649196"/>
    <lineage>
        <taxon>Bacteria</taxon>
        <taxon>Pseudomonadati</taxon>
        <taxon>Bacteroidota</taxon>
        <taxon>Sphingobacteriia</taxon>
        <taxon>Sphingobacteriales</taxon>
        <taxon>Sphingobacteriaceae</taxon>
        <taxon>Sphingobacterium</taxon>
    </lineage>
</organism>
<keyword evidence="1" id="KW-0732">Signal</keyword>
<dbReference type="EMBL" id="JACAGK010000011">
    <property type="protein sequence ID" value="MDM1047671.1"/>
    <property type="molecule type" value="Genomic_DNA"/>
</dbReference>
<feature type="chain" id="PRO_5045289931" evidence="1">
    <location>
        <begin position="25"/>
        <end position="186"/>
    </location>
</feature>
<evidence type="ECO:0000313" key="3">
    <source>
        <dbReference type="Proteomes" id="UP001170954"/>
    </source>
</evidence>
<protein>
    <submittedName>
        <fullName evidence="2">Uncharacterized protein</fullName>
    </submittedName>
</protein>
<dbReference type="RefSeq" id="WP_286650699.1">
    <property type="nucleotide sequence ID" value="NZ_JACAGK010000011.1"/>
</dbReference>
<dbReference type="Proteomes" id="UP001170954">
    <property type="component" value="Unassembled WGS sequence"/>
</dbReference>
<keyword evidence="3" id="KW-1185">Reference proteome</keyword>
<accession>A0ABT7NKJ1</accession>
<comment type="caution">
    <text evidence="2">The sequence shown here is derived from an EMBL/GenBank/DDBJ whole genome shotgun (WGS) entry which is preliminary data.</text>
</comment>
<gene>
    <name evidence="2" type="ORF">HX018_05370</name>
</gene>